<organism evidence="1 2">
    <name type="scientific">Phyllostomus discolor</name>
    <name type="common">pale spear-nosed bat</name>
    <dbReference type="NCBI Taxonomy" id="89673"/>
    <lineage>
        <taxon>Eukaryota</taxon>
        <taxon>Metazoa</taxon>
        <taxon>Chordata</taxon>
        <taxon>Craniata</taxon>
        <taxon>Vertebrata</taxon>
        <taxon>Euteleostomi</taxon>
        <taxon>Mammalia</taxon>
        <taxon>Eutheria</taxon>
        <taxon>Laurasiatheria</taxon>
        <taxon>Chiroptera</taxon>
        <taxon>Yangochiroptera</taxon>
        <taxon>Phyllostomidae</taxon>
        <taxon>Phyllostominae</taxon>
        <taxon>Phyllostomus</taxon>
    </lineage>
</organism>
<gene>
    <name evidence="1" type="ORF">HJG60_012011</name>
</gene>
<evidence type="ECO:0000313" key="2">
    <source>
        <dbReference type="Proteomes" id="UP000664940"/>
    </source>
</evidence>
<dbReference type="EMBL" id="JABVXQ010000008">
    <property type="protein sequence ID" value="KAF6094956.1"/>
    <property type="molecule type" value="Genomic_DNA"/>
</dbReference>
<name>A0A834DW63_9CHIR</name>
<sequence>MPGVVPSDVWQLSPPLGPASRSCLAQGASRSCLAPMPQGRPHPVPGVLRVLQICFKQVWGNSGSGPSMTSDNRCLPGQQPQGTRKTVCIWMSQAWQVPCVSRLLHVSQERGIVTHYSLSNPTSSAKAGDGRCSTH</sequence>
<comment type="caution">
    <text evidence="1">The sequence shown here is derived from an EMBL/GenBank/DDBJ whole genome shotgun (WGS) entry which is preliminary data.</text>
</comment>
<dbReference type="Proteomes" id="UP000664940">
    <property type="component" value="Unassembled WGS sequence"/>
</dbReference>
<accession>A0A834DW63</accession>
<dbReference type="AlphaFoldDB" id="A0A834DW63"/>
<evidence type="ECO:0000313" key="1">
    <source>
        <dbReference type="EMBL" id="KAF6094956.1"/>
    </source>
</evidence>
<proteinExistence type="predicted"/>
<protein>
    <submittedName>
        <fullName evidence="1">Uncharacterized protein</fullName>
    </submittedName>
</protein>
<reference evidence="1 2" key="1">
    <citation type="journal article" date="2020" name="Nature">
        <title>Six reference-quality genomes reveal evolution of bat adaptations.</title>
        <authorList>
            <person name="Jebb D."/>
            <person name="Huang Z."/>
            <person name="Pippel M."/>
            <person name="Hughes G.M."/>
            <person name="Lavrichenko K."/>
            <person name="Devanna P."/>
            <person name="Winkler S."/>
            <person name="Jermiin L.S."/>
            <person name="Skirmuntt E.C."/>
            <person name="Katzourakis A."/>
            <person name="Burkitt-Gray L."/>
            <person name="Ray D.A."/>
            <person name="Sullivan K.A.M."/>
            <person name="Roscito J.G."/>
            <person name="Kirilenko B.M."/>
            <person name="Davalos L.M."/>
            <person name="Corthals A.P."/>
            <person name="Power M.L."/>
            <person name="Jones G."/>
            <person name="Ransome R.D."/>
            <person name="Dechmann D.K.N."/>
            <person name="Locatelli A.G."/>
            <person name="Puechmaille S.J."/>
            <person name="Fedrigo O."/>
            <person name="Jarvis E.D."/>
            <person name="Hiller M."/>
            <person name="Vernes S.C."/>
            <person name="Myers E.W."/>
            <person name="Teeling E.C."/>
        </authorList>
    </citation>
    <scope>NUCLEOTIDE SEQUENCE [LARGE SCALE GENOMIC DNA]</scope>
    <source>
        <strain evidence="1">Bat1K_MPI-CBG_1</strain>
    </source>
</reference>